<dbReference type="Proteomes" id="UP000256512">
    <property type="component" value="Unassembled WGS sequence"/>
</dbReference>
<sequence length="308" mass="36062">MVLVNQQGEQQEEFEQLQQLCIYSGYLFKVQQYMLIANLFYNKKSKQCLSALFIFLSQVIFCQNQFIVKDSITKEKLKFVKIEIDDKNYYTDSLGSFTIGENIDNKFLTIKKSGYYQNKIISNKIKNEILLSPKEIEIEQVIINQKKQFVVGERIYKKSTTYLTDNVQLGVLLKNNKDSIGFIRFIEFFIKKNSMDENRYLELSFSEVDTKNNFSENNTITLVEPISKILKFKNKIDLSSYKIPFGKNGTLIGLKLINKVGSNSEDFSKSVLQFYNSKSKDYMYMRKSTDWIKYPSKTDVIDIVLYIN</sequence>
<reference evidence="1 2" key="1">
    <citation type="journal article" date="2006" name="Int. J. Syst. Evol. Microbiol.">
        <title>Chryseobacterium piscium sp. nov., isolated from fish of the South Atlantic Ocean off South Africa.</title>
        <authorList>
            <person name="de Beer H."/>
            <person name="Hugo C.J."/>
            <person name="Jooste P.J."/>
            <person name="Vancanneyt M."/>
            <person name="Coenye T."/>
            <person name="Vandamme P."/>
        </authorList>
    </citation>
    <scope>NUCLEOTIDE SEQUENCE [LARGE SCALE GENOMIC DNA]</scope>
    <source>
        <strain evidence="1 2">CCUG 51923</strain>
    </source>
</reference>
<dbReference type="EMBL" id="QNVS01000119">
    <property type="protein sequence ID" value="REC48444.1"/>
    <property type="molecule type" value="Genomic_DNA"/>
</dbReference>
<comment type="caution">
    <text evidence="1">The sequence shown here is derived from an EMBL/GenBank/DDBJ whole genome shotgun (WGS) entry which is preliminary data.</text>
</comment>
<dbReference type="AlphaFoldDB" id="A0A3D9B484"/>
<protein>
    <recommendedName>
        <fullName evidence="3">Carboxypeptidase-like regulatory domain-containing protein</fullName>
    </recommendedName>
</protein>
<name>A0A3D9B484_9FLAO</name>
<evidence type="ECO:0008006" key="3">
    <source>
        <dbReference type="Google" id="ProtNLM"/>
    </source>
</evidence>
<evidence type="ECO:0000313" key="2">
    <source>
        <dbReference type="Proteomes" id="UP000256512"/>
    </source>
</evidence>
<accession>A0A3D9B484</accession>
<organism evidence="1 2">
    <name type="scientific">Chryseobacterium piscium</name>
    <dbReference type="NCBI Taxonomy" id="333702"/>
    <lineage>
        <taxon>Bacteria</taxon>
        <taxon>Pseudomonadati</taxon>
        <taxon>Bacteroidota</taxon>
        <taxon>Flavobacteriia</taxon>
        <taxon>Flavobacteriales</taxon>
        <taxon>Weeksellaceae</taxon>
        <taxon>Chryseobacterium group</taxon>
        <taxon>Chryseobacterium</taxon>
    </lineage>
</organism>
<proteinExistence type="predicted"/>
<gene>
    <name evidence="1" type="ORF">DRF62_19805</name>
</gene>
<keyword evidence="2" id="KW-1185">Reference proteome</keyword>
<evidence type="ECO:0000313" key="1">
    <source>
        <dbReference type="EMBL" id="REC48444.1"/>
    </source>
</evidence>